<feature type="region of interest" description="Disordered" evidence="1">
    <location>
        <begin position="41"/>
        <end position="107"/>
    </location>
</feature>
<keyword evidence="3" id="KW-1185">Reference proteome</keyword>
<evidence type="ECO:0000256" key="1">
    <source>
        <dbReference type="SAM" id="MobiDB-lite"/>
    </source>
</evidence>
<protein>
    <recommendedName>
        <fullName evidence="4">Adhesin domain-containing protein</fullName>
    </recommendedName>
</protein>
<sequence>MRATGLAASSLTASTVNGDVDLGCAHAPASVDAATANGSVRLTVPRGAPPYTAGAGPRGGRRIAAPTRRGGPATLALRTVDGDVTAEEAPEPDRAAGSPVTDRTDIQ</sequence>
<dbReference type="EMBL" id="BAABEP010000040">
    <property type="protein sequence ID" value="GAA3745332.1"/>
    <property type="molecule type" value="Genomic_DNA"/>
</dbReference>
<feature type="compositionally biased region" description="Low complexity" evidence="1">
    <location>
        <begin position="62"/>
        <end position="73"/>
    </location>
</feature>
<accession>A0ABP7FRI5</accession>
<evidence type="ECO:0000313" key="2">
    <source>
        <dbReference type="EMBL" id="GAA3745332.1"/>
    </source>
</evidence>
<evidence type="ECO:0000313" key="3">
    <source>
        <dbReference type="Proteomes" id="UP001499884"/>
    </source>
</evidence>
<gene>
    <name evidence="2" type="ORF">GCM10023082_47510</name>
</gene>
<reference evidence="3" key="1">
    <citation type="journal article" date="2019" name="Int. J. Syst. Evol. Microbiol.">
        <title>The Global Catalogue of Microorganisms (GCM) 10K type strain sequencing project: providing services to taxonomists for standard genome sequencing and annotation.</title>
        <authorList>
            <consortium name="The Broad Institute Genomics Platform"/>
            <consortium name="The Broad Institute Genome Sequencing Center for Infectious Disease"/>
            <person name="Wu L."/>
            <person name="Ma J."/>
        </authorList>
    </citation>
    <scope>NUCLEOTIDE SEQUENCE [LARGE SCALE GENOMIC DNA]</scope>
    <source>
        <strain evidence="3">JCM 30846</strain>
    </source>
</reference>
<feature type="compositionally biased region" description="Low complexity" evidence="1">
    <location>
        <begin position="45"/>
        <end position="55"/>
    </location>
</feature>
<dbReference type="Proteomes" id="UP001499884">
    <property type="component" value="Unassembled WGS sequence"/>
</dbReference>
<name>A0ABP7FRI5_9ACTN</name>
<dbReference type="RefSeq" id="WP_345651105.1">
    <property type="nucleotide sequence ID" value="NZ_BAABEP010000040.1"/>
</dbReference>
<proteinExistence type="predicted"/>
<comment type="caution">
    <text evidence="2">The sequence shown here is derived from an EMBL/GenBank/DDBJ whole genome shotgun (WGS) entry which is preliminary data.</text>
</comment>
<evidence type="ECO:0008006" key="4">
    <source>
        <dbReference type="Google" id="ProtNLM"/>
    </source>
</evidence>
<organism evidence="2 3">
    <name type="scientific">Streptomyces tremellae</name>
    <dbReference type="NCBI Taxonomy" id="1124239"/>
    <lineage>
        <taxon>Bacteria</taxon>
        <taxon>Bacillati</taxon>
        <taxon>Actinomycetota</taxon>
        <taxon>Actinomycetes</taxon>
        <taxon>Kitasatosporales</taxon>
        <taxon>Streptomycetaceae</taxon>
        <taxon>Streptomyces</taxon>
    </lineage>
</organism>